<evidence type="ECO:0000313" key="3">
    <source>
        <dbReference type="EMBL" id="KAK0512904.1"/>
    </source>
</evidence>
<name>A0AA39R326_9LECA</name>
<evidence type="ECO:0000256" key="2">
    <source>
        <dbReference type="SAM" id="SignalP"/>
    </source>
</evidence>
<gene>
    <name evidence="3" type="ORF">JMJ35_004921</name>
</gene>
<protein>
    <submittedName>
        <fullName evidence="3">Uncharacterized protein</fullName>
    </submittedName>
</protein>
<keyword evidence="4" id="KW-1185">Reference proteome</keyword>
<evidence type="ECO:0000313" key="4">
    <source>
        <dbReference type="Proteomes" id="UP001166286"/>
    </source>
</evidence>
<proteinExistence type="predicted"/>
<keyword evidence="2" id="KW-0732">Signal</keyword>
<feature type="chain" id="PRO_5041392166" evidence="2">
    <location>
        <begin position="20"/>
        <end position="584"/>
    </location>
</feature>
<dbReference type="Proteomes" id="UP001166286">
    <property type="component" value="Unassembled WGS sequence"/>
</dbReference>
<reference evidence="3" key="1">
    <citation type="submission" date="2023-03" db="EMBL/GenBank/DDBJ databases">
        <title>Complete genome of Cladonia borealis.</title>
        <authorList>
            <person name="Park H."/>
        </authorList>
    </citation>
    <scope>NUCLEOTIDE SEQUENCE</scope>
    <source>
        <strain evidence="3">ANT050790</strain>
    </source>
</reference>
<feature type="compositionally biased region" description="Low complexity" evidence="1">
    <location>
        <begin position="232"/>
        <end position="250"/>
    </location>
</feature>
<comment type="caution">
    <text evidence="3">The sequence shown here is derived from an EMBL/GenBank/DDBJ whole genome shotgun (WGS) entry which is preliminary data.</text>
</comment>
<sequence>MHSLFFWLSLALLVGRGLCIPHDQLEMVQWQKTDGDSTDASDWEGGKQTWAQSIPDPANGQAITYRGLMDIVEKQYSYVNAQPGQSTADACMIAAYWEPNSRTLYSSTVPYGGRKIVMERTAARDAPVWFNQVRNLAPSHTQWHAEDGAYYTYEVATEQKPTGNRYNPGSMVAAYVLAENQICPRPGQGPNNVGAKQKRRLIHGRGLERRVSGSTCISVIFQSSVPAKKLDSPLPASDIASASPSSLSPSTTPPITTPPTTAPPSGQPSPKIPITPLSNCEWEEDPDEDGHPGCGCDGYTDKLPSLPGTDSCAYNAVPASIGPLTTTATASNPTNPFPCTSTDLTNGIVAAYAEEGPVPGYAGVQCTGANNPISTLPPVPSSTVFVGNDSFNVGKTFGDPLYSGLSSLLVSACPTGGSCDNKNKDSGSIVMNIVDSSYTPALLPALIARAASAVNSSAQGNVMCTAEDTCNEGSVRSGESCNRNDVFCRATNYVAVITPEEGSGNGQIVAHLELERAYDANSDPFDQDFCDLLIAAVDAGLQLLGPELEPADVAAAGEAGAACREGQVLAENVQSIVAAATATG</sequence>
<organism evidence="3 4">
    <name type="scientific">Cladonia borealis</name>
    <dbReference type="NCBI Taxonomy" id="184061"/>
    <lineage>
        <taxon>Eukaryota</taxon>
        <taxon>Fungi</taxon>
        <taxon>Dikarya</taxon>
        <taxon>Ascomycota</taxon>
        <taxon>Pezizomycotina</taxon>
        <taxon>Lecanoromycetes</taxon>
        <taxon>OSLEUM clade</taxon>
        <taxon>Lecanoromycetidae</taxon>
        <taxon>Lecanorales</taxon>
        <taxon>Lecanorineae</taxon>
        <taxon>Cladoniaceae</taxon>
        <taxon>Cladonia</taxon>
    </lineage>
</organism>
<dbReference type="EMBL" id="JAFEKC020000009">
    <property type="protein sequence ID" value="KAK0512904.1"/>
    <property type="molecule type" value="Genomic_DNA"/>
</dbReference>
<feature type="compositionally biased region" description="Pro residues" evidence="1">
    <location>
        <begin position="251"/>
        <end position="273"/>
    </location>
</feature>
<evidence type="ECO:0000256" key="1">
    <source>
        <dbReference type="SAM" id="MobiDB-lite"/>
    </source>
</evidence>
<feature type="signal peptide" evidence="2">
    <location>
        <begin position="1"/>
        <end position="19"/>
    </location>
</feature>
<dbReference type="AlphaFoldDB" id="A0AA39R326"/>
<accession>A0AA39R326</accession>
<feature type="region of interest" description="Disordered" evidence="1">
    <location>
        <begin position="229"/>
        <end position="293"/>
    </location>
</feature>